<evidence type="ECO:0000313" key="4">
    <source>
        <dbReference type="EMBL" id="PIA98459.1"/>
    </source>
</evidence>
<feature type="compositionally biased region" description="Polar residues" evidence="3">
    <location>
        <begin position="292"/>
        <end position="317"/>
    </location>
</feature>
<dbReference type="GO" id="GO:0071479">
    <property type="term" value="P:cellular response to ionizing radiation"/>
    <property type="evidence" value="ECO:0007669"/>
    <property type="project" value="TreeGrafter"/>
</dbReference>
<dbReference type="Proteomes" id="UP000230605">
    <property type="component" value="Chromosome 2"/>
</dbReference>
<dbReference type="EMBL" id="CP134185">
    <property type="protein sequence ID" value="WPA98855.1"/>
    <property type="molecule type" value="Genomic_DNA"/>
</dbReference>
<gene>
    <name evidence="4" type="ORF">CB0940_06239</name>
    <name evidence="5" type="ORF">RHO25_003468</name>
</gene>
<proteinExistence type="inferred from homology"/>
<dbReference type="GO" id="GO:0006281">
    <property type="term" value="P:DNA repair"/>
    <property type="evidence" value="ECO:0007669"/>
    <property type="project" value="UniProtKB-UniRule"/>
</dbReference>
<dbReference type="Proteomes" id="UP001302367">
    <property type="component" value="Chromosome 2"/>
</dbReference>
<dbReference type="AlphaFoldDB" id="A0A2G5I0Z3"/>
<reference evidence="5 7" key="2">
    <citation type="submission" date="2023-09" db="EMBL/GenBank/DDBJ databases">
        <title>Complete-Gapless Cercospora beticola genome.</title>
        <authorList>
            <person name="Wyatt N.A."/>
            <person name="Spanner R.E."/>
            <person name="Bolton M.D."/>
        </authorList>
    </citation>
    <scope>NUCLEOTIDE SEQUENCE [LARGE SCALE GENOMIC DNA]</scope>
    <source>
        <strain evidence="5">Cb09-40</strain>
    </source>
</reference>
<evidence type="ECO:0000313" key="5">
    <source>
        <dbReference type="EMBL" id="WPA98855.1"/>
    </source>
</evidence>
<dbReference type="OrthoDB" id="60092at2759"/>
<reference evidence="4 6" key="1">
    <citation type="submission" date="2015-10" db="EMBL/GenBank/DDBJ databases">
        <title>The cercosporin biosynthetic gene cluster was horizontally transferred to several fungal lineages and shown to be expanded in Cercospora beticola based on microsynteny with recipient genomes.</title>
        <authorList>
            <person name="De Jonge R."/>
            <person name="Ebert M.K."/>
            <person name="Suttle J.C."/>
            <person name="Jurick Ii W.M."/>
            <person name="Secor G.A."/>
            <person name="Thomma B.P."/>
            <person name="Van De Peer Y."/>
            <person name="Bolton M.D."/>
        </authorList>
    </citation>
    <scope>NUCLEOTIDE SEQUENCE [LARGE SCALE GENOMIC DNA]</scope>
    <source>
        <strain evidence="4 6">09-40</strain>
    </source>
</reference>
<dbReference type="SUPFAM" id="SSF55979">
    <property type="entry name" value="DNA clamp"/>
    <property type="match status" value="1"/>
</dbReference>
<comment type="similarity">
    <text evidence="1 2">Belongs to the rad9 family.</text>
</comment>
<dbReference type="Pfam" id="PF04139">
    <property type="entry name" value="Rad9"/>
    <property type="match status" value="1"/>
</dbReference>
<comment type="function">
    <text evidence="2">Acts in DNA repair and mutagenesis. Involved in promoting resistance to ionizing radiation and UV light, as well as regulating cell cycle progression after irradiation.</text>
</comment>
<dbReference type="GO" id="GO:0031573">
    <property type="term" value="P:mitotic intra-S DNA damage checkpoint signaling"/>
    <property type="evidence" value="ECO:0007669"/>
    <property type="project" value="TreeGrafter"/>
</dbReference>
<dbReference type="GO" id="GO:0000076">
    <property type="term" value="P:DNA replication checkpoint signaling"/>
    <property type="evidence" value="ECO:0007669"/>
    <property type="project" value="TreeGrafter"/>
</dbReference>
<dbReference type="Gene3D" id="3.70.10.10">
    <property type="match status" value="1"/>
</dbReference>
<name>A0A2G5I0Z3_CERBT</name>
<organism evidence="4 6">
    <name type="scientific">Cercospora beticola</name>
    <name type="common">Sugarbeet leaf spot fungus</name>
    <dbReference type="NCBI Taxonomy" id="122368"/>
    <lineage>
        <taxon>Eukaryota</taxon>
        <taxon>Fungi</taxon>
        <taxon>Dikarya</taxon>
        <taxon>Ascomycota</taxon>
        <taxon>Pezizomycotina</taxon>
        <taxon>Dothideomycetes</taxon>
        <taxon>Dothideomycetidae</taxon>
        <taxon>Mycosphaerellales</taxon>
        <taxon>Mycosphaerellaceae</taxon>
        <taxon>Cercospora</taxon>
    </lineage>
</organism>
<evidence type="ECO:0000313" key="7">
    <source>
        <dbReference type="Proteomes" id="UP001302367"/>
    </source>
</evidence>
<keyword evidence="7" id="KW-1185">Reference proteome</keyword>
<evidence type="ECO:0000256" key="2">
    <source>
        <dbReference type="PIRNR" id="PIRNR009303"/>
    </source>
</evidence>
<evidence type="ECO:0000313" key="6">
    <source>
        <dbReference type="Proteomes" id="UP000230605"/>
    </source>
</evidence>
<keyword evidence="2" id="KW-0227">DNA damage</keyword>
<accession>A0A2G5I0Z3</accession>
<protein>
    <recommendedName>
        <fullName evidence="2">DNA repair protein rad9</fullName>
    </recommendedName>
</protein>
<dbReference type="GO" id="GO:0030896">
    <property type="term" value="C:checkpoint clamp complex"/>
    <property type="evidence" value="ECO:0007669"/>
    <property type="project" value="UniProtKB-UniRule"/>
</dbReference>
<evidence type="ECO:0000256" key="3">
    <source>
        <dbReference type="SAM" id="MobiDB-lite"/>
    </source>
</evidence>
<feature type="compositionally biased region" description="Polar residues" evidence="3">
    <location>
        <begin position="342"/>
        <end position="357"/>
    </location>
</feature>
<evidence type="ECO:0000256" key="1">
    <source>
        <dbReference type="ARBA" id="ARBA00008494"/>
    </source>
</evidence>
<dbReference type="InterPro" id="IPR007268">
    <property type="entry name" value="Rad9/Ddc1"/>
</dbReference>
<dbReference type="InterPro" id="IPR026584">
    <property type="entry name" value="Rad9"/>
</dbReference>
<dbReference type="PANTHER" id="PTHR15237">
    <property type="entry name" value="DNA REPAIR PROTEIN RAD9"/>
    <property type="match status" value="1"/>
</dbReference>
<dbReference type="PANTHER" id="PTHR15237:SF0">
    <property type="entry name" value="CELL CYCLE CHECKPOINT CONTROL PROTEIN"/>
    <property type="match status" value="1"/>
</dbReference>
<dbReference type="PIRSF" id="PIRSF009303">
    <property type="entry name" value="Cell_cycle_RAD9"/>
    <property type="match status" value="1"/>
</dbReference>
<dbReference type="EMBL" id="LKMD01000102">
    <property type="protein sequence ID" value="PIA98459.1"/>
    <property type="molecule type" value="Genomic_DNA"/>
</dbReference>
<feature type="region of interest" description="Disordered" evidence="3">
    <location>
        <begin position="283"/>
        <end position="370"/>
    </location>
</feature>
<sequence length="487" mass="54239">MPVLTFSLSPEATERIFELLQCLAKFGDAVSIEAKSDKFTLTALNSSRTAYASFALDARSFFLEYDFDANSQASGGDRFTCQLYNKALQAVFKGRVGDPRRPETAIERCDVSIHDGEESAECRLIVKMLSKHGMTRTYRLTYEAVEVMHALFDKAAATQGFRISSRILREYSEHFGPKTEQLDIVAQEGKATFTSFTERSVDQKGMLQQPLETAIAIHTEDFEDFHMQQDLHIVINVNDFRAIAIHAETLRGPVTARFSQPNRPLQFEYQNFGVHSEFTLMTTGDRRGGTSAPGSNVRYVSTRTNGTSSSRQPSIASLQGGGPTLSEPRPTTRPNAAKPVSIESQRPTLRDQVSTMGASMAEDEDPDPDSLFVPDVVADDQAWDAPNYENDEDEMLGWDASNDNFTASMRPTIRDLSGRSTAQQPGRGTYNPDALKPRRQADLERGIEPTQRLSQVSILSFIADQKPFLENCGADRKPATRHVRVKR</sequence>
<dbReference type="InterPro" id="IPR046938">
    <property type="entry name" value="DNA_clamp_sf"/>
</dbReference>